<dbReference type="Gene3D" id="3.30.1330.40">
    <property type="entry name" value="RutC-like"/>
    <property type="match status" value="1"/>
</dbReference>
<gene>
    <name evidence="2" type="ORF">ACFOWZ_05705</name>
</gene>
<proteinExistence type="predicted"/>
<evidence type="ECO:0000313" key="2">
    <source>
        <dbReference type="EMBL" id="MFC3890962.1"/>
    </source>
</evidence>
<dbReference type="SUPFAM" id="SSF55298">
    <property type="entry name" value="YjgF-like"/>
    <property type="match status" value="1"/>
</dbReference>
<dbReference type="InterPro" id="IPR035959">
    <property type="entry name" value="RutC-like_sf"/>
</dbReference>
<organism evidence="2 3">
    <name type="scientific">Lentzea rhizosphaerae</name>
    <dbReference type="NCBI Taxonomy" id="2041025"/>
    <lineage>
        <taxon>Bacteria</taxon>
        <taxon>Bacillati</taxon>
        <taxon>Actinomycetota</taxon>
        <taxon>Actinomycetes</taxon>
        <taxon>Pseudonocardiales</taxon>
        <taxon>Pseudonocardiaceae</taxon>
        <taxon>Lentzea</taxon>
    </lineage>
</organism>
<name>A0ABV8BNI7_9PSEU</name>
<accession>A0ABV8BNI7</accession>
<feature type="domain" description="Chorismatase FkbO/Hyg5-like N-terminal" evidence="1">
    <location>
        <begin position="52"/>
        <end position="173"/>
    </location>
</feature>
<dbReference type="CDD" id="cd06153">
    <property type="entry name" value="YjgF_YER057c_UK114_like_5"/>
    <property type="match status" value="1"/>
</dbReference>
<dbReference type="NCBIfam" id="TIGR04444">
    <property type="entry name" value="chori_FkbO_Hyg5"/>
    <property type="match status" value="1"/>
</dbReference>
<evidence type="ECO:0000313" key="3">
    <source>
        <dbReference type="Proteomes" id="UP001595690"/>
    </source>
</evidence>
<dbReference type="InterPro" id="IPR031038">
    <property type="entry name" value="Chori_FkbO_Hyg5"/>
</dbReference>
<dbReference type="RefSeq" id="WP_382369829.1">
    <property type="nucleotide sequence ID" value="NZ_JBHRZI010000008.1"/>
</dbReference>
<reference evidence="3" key="1">
    <citation type="journal article" date="2019" name="Int. J. Syst. Evol. Microbiol.">
        <title>The Global Catalogue of Microorganisms (GCM) 10K type strain sequencing project: providing services to taxonomists for standard genome sequencing and annotation.</title>
        <authorList>
            <consortium name="The Broad Institute Genomics Platform"/>
            <consortium name="The Broad Institute Genome Sequencing Center for Infectious Disease"/>
            <person name="Wu L."/>
            <person name="Ma J."/>
        </authorList>
    </citation>
    <scope>NUCLEOTIDE SEQUENCE [LARGE SCALE GENOMIC DNA]</scope>
    <source>
        <strain evidence="3">CGMCC 4.7405</strain>
    </source>
</reference>
<comment type="caution">
    <text evidence="2">The sequence shown here is derived from an EMBL/GenBank/DDBJ whole genome shotgun (WGS) entry which is preliminary data.</text>
</comment>
<dbReference type="InterPro" id="IPR049368">
    <property type="entry name" value="FkbO_Hyg5-like_N"/>
</dbReference>
<dbReference type="Pfam" id="PF21168">
    <property type="entry name" value="FkbO_Hyg5-like_N"/>
    <property type="match status" value="1"/>
</dbReference>
<dbReference type="Proteomes" id="UP001595690">
    <property type="component" value="Unassembled WGS sequence"/>
</dbReference>
<sequence>MTWSSFQTGPFSSSGVLGAVVYGPRSRNPHLDRGFPELTVHAVADSADAFTEVWHTDRPIERGTLDGVVHAHDGETLFCAARIDSSDDCAEAVRAAYLTALGLTRTLDHQRIFRMWNFVENINGTNSEGLEVYRDFCRGRARAFHEFGFTDERLPAATGVGALGGGIGFCLLAGRSAHSVTIENSRQVPAYRYPRRYGPSSPSFARATHVAAGSGASIYVSGTASVVGHETLHRGQIAEQCDETLANLEHLLSADNLARHGLRPGRRLEDLRNIKVYVRNRQDLPAVREICAKAFSQAADIAFLNVDLCRSDLLVEIEGIVFPGVELPASHRVEVDTGVNT</sequence>
<protein>
    <submittedName>
        <fullName evidence="2">FkbO/Hyg5 family chorismatase</fullName>
    </submittedName>
</protein>
<dbReference type="EMBL" id="JBHRZI010000008">
    <property type="protein sequence ID" value="MFC3890962.1"/>
    <property type="molecule type" value="Genomic_DNA"/>
</dbReference>
<keyword evidence="3" id="KW-1185">Reference proteome</keyword>
<evidence type="ECO:0000259" key="1">
    <source>
        <dbReference type="Pfam" id="PF21168"/>
    </source>
</evidence>